<reference evidence="1" key="1">
    <citation type="submission" date="2019-07" db="EMBL/GenBank/DDBJ databases">
        <authorList>
            <person name="Dittberner H."/>
        </authorList>
    </citation>
    <scope>NUCLEOTIDE SEQUENCE [LARGE SCALE GENOMIC DNA]</scope>
</reference>
<dbReference type="EMBL" id="CABITT030000002">
    <property type="protein sequence ID" value="VVA95093.1"/>
    <property type="molecule type" value="Genomic_DNA"/>
</dbReference>
<dbReference type="OrthoDB" id="16516at2759"/>
<gene>
    <name evidence="1" type="ORF">ANE_LOCUS5538</name>
</gene>
<dbReference type="Gene3D" id="3.30.420.10">
    <property type="entry name" value="Ribonuclease H-like superfamily/Ribonuclease H"/>
    <property type="match status" value="1"/>
</dbReference>
<evidence type="ECO:0000313" key="2">
    <source>
        <dbReference type="Proteomes" id="UP000489600"/>
    </source>
</evidence>
<organism evidence="1 2">
    <name type="scientific">Arabis nemorensis</name>
    <dbReference type="NCBI Taxonomy" id="586526"/>
    <lineage>
        <taxon>Eukaryota</taxon>
        <taxon>Viridiplantae</taxon>
        <taxon>Streptophyta</taxon>
        <taxon>Embryophyta</taxon>
        <taxon>Tracheophyta</taxon>
        <taxon>Spermatophyta</taxon>
        <taxon>Magnoliopsida</taxon>
        <taxon>eudicotyledons</taxon>
        <taxon>Gunneridae</taxon>
        <taxon>Pentapetalae</taxon>
        <taxon>rosids</taxon>
        <taxon>malvids</taxon>
        <taxon>Brassicales</taxon>
        <taxon>Brassicaceae</taxon>
        <taxon>Arabideae</taxon>
        <taxon>Arabis</taxon>
    </lineage>
</organism>
<name>A0A565B175_9BRAS</name>
<evidence type="ECO:0000313" key="1">
    <source>
        <dbReference type="EMBL" id="VVA95093.1"/>
    </source>
</evidence>
<protein>
    <submittedName>
        <fullName evidence="1">Uncharacterized protein</fullName>
    </submittedName>
</protein>
<dbReference type="GO" id="GO:0003676">
    <property type="term" value="F:nucleic acid binding"/>
    <property type="evidence" value="ECO:0007669"/>
    <property type="project" value="InterPro"/>
</dbReference>
<dbReference type="AlphaFoldDB" id="A0A565B175"/>
<accession>A0A565B175</accession>
<proteinExistence type="predicted"/>
<keyword evidence="2" id="KW-1185">Reference proteome</keyword>
<dbReference type="Proteomes" id="UP000489600">
    <property type="component" value="Unassembled WGS sequence"/>
</dbReference>
<comment type="caution">
    <text evidence="1">The sequence shown here is derived from an EMBL/GenBank/DDBJ whole genome shotgun (WGS) entry which is preliminary data.</text>
</comment>
<dbReference type="InterPro" id="IPR036397">
    <property type="entry name" value="RNaseH_sf"/>
</dbReference>
<sequence length="293" mass="32990">MYRKWNINSMRTRGLEGHNGTWEQFLKVYDPEYGHLFPCPSFRGPSASIAFLTTLSKKEDVQLLMAWLTSPSRVLRHHYSKKLSHEYYLSPHNNPEDWLVTGTGSNKYKTEMISLCCDMVLCEDGIGTPIRVVAADRDFKVLTVLKMDHARAIDTSPVFTYDYSGSPTLEKPSLNDLCTCILGYDMSSQSNSVYSCLNDVVVAMKLVLAVVEKGAETSIPPTEEMLKDASSKGQKSEHGSAVVNQCRDGEEHFKRGKSILKIAVRQKSRQSQGTHVQVKQKLMFLIPRKTIFG</sequence>